<dbReference type="Pfam" id="PF00877">
    <property type="entry name" value="NLPC_P60"/>
    <property type="match status" value="1"/>
</dbReference>
<dbReference type="SUPFAM" id="SSF54001">
    <property type="entry name" value="Cysteine proteinases"/>
    <property type="match status" value="1"/>
</dbReference>
<dbReference type="PANTHER" id="PTHR47053:SF1">
    <property type="entry name" value="MUREIN DD-ENDOPEPTIDASE MEPH-RELATED"/>
    <property type="match status" value="1"/>
</dbReference>
<evidence type="ECO:0000256" key="4">
    <source>
        <dbReference type="ARBA" id="ARBA00022807"/>
    </source>
</evidence>
<keyword evidence="4" id="KW-0788">Thiol protease</keyword>
<dbReference type="Proteomes" id="UP001208017">
    <property type="component" value="Unassembled WGS sequence"/>
</dbReference>
<organism evidence="6 7">
    <name type="scientific">Tumebacillus lacus</name>
    <dbReference type="NCBI Taxonomy" id="2995335"/>
    <lineage>
        <taxon>Bacteria</taxon>
        <taxon>Bacillati</taxon>
        <taxon>Bacillota</taxon>
        <taxon>Bacilli</taxon>
        <taxon>Bacillales</taxon>
        <taxon>Alicyclobacillaceae</taxon>
        <taxon>Tumebacillus</taxon>
    </lineage>
</organism>
<evidence type="ECO:0000256" key="3">
    <source>
        <dbReference type="ARBA" id="ARBA00022801"/>
    </source>
</evidence>
<dbReference type="EMBL" id="JAPMLT010000001">
    <property type="protein sequence ID" value="MCX7569007.1"/>
    <property type="molecule type" value="Genomic_DNA"/>
</dbReference>
<keyword evidence="3" id="KW-0378">Hydrolase</keyword>
<keyword evidence="7" id="KW-1185">Reference proteome</keyword>
<evidence type="ECO:0000259" key="5">
    <source>
        <dbReference type="PROSITE" id="PS51935"/>
    </source>
</evidence>
<feature type="domain" description="NlpC/P60" evidence="5">
    <location>
        <begin position="120"/>
        <end position="243"/>
    </location>
</feature>
<evidence type="ECO:0000313" key="6">
    <source>
        <dbReference type="EMBL" id="MCX7569007.1"/>
    </source>
</evidence>
<dbReference type="InterPro" id="IPR038765">
    <property type="entry name" value="Papain-like_cys_pep_sf"/>
</dbReference>
<dbReference type="PROSITE" id="PS51935">
    <property type="entry name" value="NLPC_P60"/>
    <property type="match status" value="1"/>
</dbReference>
<evidence type="ECO:0000313" key="7">
    <source>
        <dbReference type="Proteomes" id="UP001208017"/>
    </source>
</evidence>
<comment type="similarity">
    <text evidence="1">Belongs to the peptidase C40 family.</text>
</comment>
<dbReference type="PANTHER" id="PTHR47053">
    <property type="entry name" value="MUREIN DD-ENDOPEPTIDASE MEPH-RELATED"/>
    <property type="match status" value="1"/>
</dbReference>
<protein>
    <submittedName>
        <fullName evidence="6">NlpC/P60 family protein</fullName>
    </submittedName>
</protein>
<reference evidence="6 7" key="1">
    <citation type="submission" date="2022-11" db="EMBL/GenBank/DDBJ databases">
        <title>Study of microbial diversity in lake waters.</title>
        <authorList>
            <person name="Zhang J."/>
        </authorList>
    </citation>
    <scope>NUCLEOTIDE SEQUENCE [LARGE SCALE GENOMIC DNA]</scope>
    <source>
        <strain evidence="6 7">DT12</strain>
    </source>
</reference>
<proteinExistence type="inferred from homology"/>
<dbReference type="RefSeq" id="WP_267150236.1">
    <property type="nucleotide sequence ID" value="NZ_JAPMLT010000001.1"/>
</dbReference>
<name>A0ABT3WZ22_9BACL</name>
<gene>
    <name evidence="6" type="ORF">OS242_03395</name>
</gene>
<dbReference type="Gene3D" id="3.90.1720.10">
    <property type="entry name" value="endopeptidase domain like (from Nostoc punctiforme)"/>
    <property type="match status" value="1"/>
</dbReference>
<sequence length="243" mass="27052">MSTRQQWTSAWLCLCLTLLVLFAGGETNYLRPTPVFAASALADHLSPASPARDVFPSGSIMLDNYRPDRGATMEELRLEAEQIAEMKKEARELAAAQKSPQQYLLASRSIHLAEYAKFEKARRGHLIAQKAQHFLGKPYVWGGTNPNGFDCSGFTQYVYSQFGVQVPRNSYDQYQVGKTVNKTELQPGDLVFFSTYAPGPSHLGIYIGEGKFVHALNQDTGVITSALDADYYRDRFLGGKRVL</sequence>
<evidence type="ECO:0000256" key="1">
    <source>
        <dbReference type="ARBA" id="ARBA00007074"/>
    </source>
</evidence>
<comment type="caution">
    <text evidence="6">The sequence shown here is derived from an EMBL/GenBank/DDBJ whole genome shotgun (WGS) entry which is preliminary data.</text>
</comment>
<dbReference type="InterPro" id="IPR000064">
    <property type="entry name" value="NLP_P60_dom"/>
</dbReference>
<accession>A0ABT3WZ22</accession>
<dbReference type="InterPro" id="IPR051202">
    <property type="entry name" value="Peptidase_C40"/>
</dbReference>
<evidence type="ECO:0000256" key="2">
    <source>
        <dbReference type="ARBA" id="ARBA00022670"/>
    </source>
</evidence>
<keyword evidence="2" id="KW-0645">Protease</keyword>